<evidence type="ECO:0000313" key="3">
    <source>
        <dbReference type="Proteomes" id="UP000299102"/>
    </source>
</evidence>
<gene>
    <name evidence="2" type="ORF">EVAR_90827_1</name>
</gene>
<feature type="region of interest" description="Disordered" evidence="1">
    <location>
        <begin position="64"/>
        <end position="84"/>
    </location>
</feature>
<dbReference type="EMBL" id="BGZK01002192">
    <property type="protein sequence ID" value="GBP91652.1"/>
    <property type="molecule type" value="Genomic_DNA"/>
</dbReference>
<evidence type="ECO:0000313" key="2">
    <source>
        <dbReference type="EMBL" id="GBP91652.1"/>
    </source>
</evidence>
<dbReference type="Proteomes" id="UP000299102">
    <property type="component" value="Unassembled WGS sequence"/>
</dbReference>
<evidence type="ECO:0000256" key="1">
    <source>
        <dbReference type="SAM" id="MobiDB-lite"/>
    </source>
</evidence>
<name>A0A4C1ZVZ3_EUMVA</name>
<reference evidence="2 3" key="1">
    <citation type="journal article" date="2019" name="Commun. Biol.">
        <title>The bagworm genome reveals a unique fibroin gene that provides high tensile strength.</title>
        <authorList>
            <person name="Kono N."/>
            <person name="Nakamura H."/>
            <person name="Ohtoshi R."/>
            <person name="Tomita M."/>
            <person name="Numata K."/>
            <person name="Arakawa K."/>
        </authorList>
    </citation>
    <scope>NUCLEOTIDE SEQUENCE [LARGE SCALE GENOMIC DNA]</scope>
</reference>
<accession>A0A4C1ZVZ3</accession>
<comment type="caution">
    <text evidence="2">The sequence shown here is derived from an EMBL/GenBank/DDBJ whole genome shotgun (WGS) entry which is preliminary data.</text>
</comment>
<keyword evidence="3" id="KW-1185">Reference proteome</keyword>
<sequence>MSVPVPLPGPVPVPLSFNGGLDTYHCPPLGINDRAATRDPKHSCGHVPTAHEGYSQIKATRRRGWRLAKVRAPRAAGGRERGSP</sequence>
<organism evidence="2 3">
    <name type="scientific">Eumeta variegata</name>
    <name type="common">Bagworm moth</name>
    <name type="synonym">Eumeta japonica</name>
    <dbReference type="NCBI Taxonomy" id="151549"/>
    <lineage>
        <taxon>Eukaryota</taxon>
        <taxon>Metazoa</taxon>
        <taxon>Ecdysozoa</taxon>
        <taxon>Arthropoda</taxon>
        <taxon>Hexapoda</taxon>
        <taxon>Insecta</taxon>
        <taxon>Pterygota</taxon>
        <taxon>Neoptera</taxon>
        <taxon>Endopterygota</taxon>
        <taxon>Lepidoptera</taxon>
        <taxon>Glossata</taxon>
        <taxon>Ditrysia</taxon>
        <taxon>Tineoidea</taxon>
        <taxon>Psychidae</taxon>
        <taxon>Oiketicinae</taxon>
        <taxon>Eumeta</taxon>
    </lineage>
</organism>
<dbReference type="AlphaFoldDB" id="A0A4C1ZVZ3"/>
<proteinExistence type="predicted"/>
<protein>
    <submittedName>
        <fullName evidence="2">Uncharacterized protein</fullName>
    </submittedName>
</protein>